<evidence type="ECO:0000313" key="2">
    <source>
        <dbReference type="Proteomes" id="UP001623660"/>
    </source>
</evidence>
<dbReference type="EMBL" id="JBJHZX010000027">
    <property type="protein sequence ID" value="MFL0197229.1"/>
    <property type="molecule type" value="Genomic_DNA"/>
</dbReference>
<gene>
    <name evidence="1" type="ORF">ACJDU8_16935</name>
</gene>
<dbReference type="RefSeq" id="WP_406793334.1">
    <property type="nucleotide sequence ID" value="NZ_JBJHZX010000027.1"/>
</dbReference>
<proteinExistence type="predicted"/>
<organism evidence="1 2">
    <name type="scientific">Candidatus Clostridium eludens</name>
    <dbReference type="NCBI Taxonomy" id="3381663"/>
    <lineage>
        <taxon>Bacteria</taxon>
        <taxon>Bacillati</taxon>
        <taxon>Bacillota</taxon>
        <taxon>Clostridia</taxon>
        <taxon>Eubacteriales</taxon>
        <taxon>Clostridiaceae</taxon>
        <taxon>Clostridium</taxon>
    </lineage>
</organism>
<reference evidence="1 2" key="1">
    <citation type="submission" date="2024-11" db="EMBL/GenBank/DDBJ databases">
        <authorList>
            <person name="Heng Y.C."/>
            <person name="Lim A.C.H."/>
            <person name="Lee J.K.Y."/>
            <person name="Kittelmann S."/>
        </authorList>
    </citation>
    <scope>NUCLEOTIDE SEQUENCE [LARGE SCALE GENOMIC DNA]</scope>
    <source>
        <strain evidence="1 2">WILCCON 0269</strain>
    </source>
</reference>
<dbReference type="Proteomes" id="UP001623660">
    <property type="component" value="Unassembled WGS sequence"/>
</dbReference>
<evidence type="ECO:0000313" key="1">
    <source>
        <dbReference type="EMBL" id="MFL0197229.1"/>
    </source>
</evidence>
<name>A0ABW8SPY2_9CLOT</name>
<accession>A0ABW8SPY2</accession>
<sequence>MDKHEKEKNDFVLDIDKDNDIDKYIVDGGIENYIANNDIENKKGNLPVKSEGKKNKKGIKKEFWVYSELLWQYL</sequence>
<keyword evidence="2" id="KW-1185">Reference proteome</keyword>
<protein>
    <submittedName>
        <fullName evidence="1">Uncharacterized protein</fullName>
    </submittedName>
</protein>
<comment type="caution">
    <text evidence="1">The sequence shown here is derived from an EMBL/GenBank/DDBJ whole genome shotgun (WGS) entry which is preliminary data.</text>
</comment>